<sequence>MKQHCENTYWQSVQSCSIHSDSEPDSNWYPLMDSGAPTLPGPRPPLVSDSNPSNAARSLSLNASENIAPAEETFGLVKGIASGVGDMEINGATPLATTGMIPAVEDGTIGVASAVDDGGGTRASTAGTTDAWEGGGGVGTDVVMGFTIDVEGTVLLLVLPAPAATLPPVIALGNENTPTDAMKFRAVNSRDDYDRLSDD</sequence>
<dbReference type="Proteomes" id="UP000682892">
    <property type="component" value="Unassembled WGS sequence"/>
</dbReference>
<name>Q179U4_AEDAE</name>
<evidence type="ECO:0000256" key="1">
    <source>
        <dbReference type="SAM" id="MobiDB-lite"/>
    </source>
</evidence>
<evidence type="ECO:0000313" key="3">
    <source>
        <dbReference type="Proteomes" id="UP000682892"/>
    </source>
</evidence>
<feature type="region of interest" description="Disordered" evidence="1">
    <location>
        <begin position="21"/>
        <end position="55"/>
    </location>
</feature>
<dbReference type="EMBL" id="CH477345">
    <property type="protein sequence ID" value="EAT43019.1"/>
    <property type="molecule type" value="Genomic_DNA"/>
</dbReference>
<reference evidence="2" key="3">
    <citation type="submission" date="2012-09" db="EMBL/GenBank/DDBJ databases">
        <authorList>
            <consortium name="VectorBase"/>
        </authorList>
    </citation>
    <scope>NUCLEOTIDE SEQUENCE</scope>
    <source>
        <strain evidence="2">Liverpool</strain>
    </source>
</reference>
<dbReference type="PaxDb" id="7159-AAEL005501-PA"/>
<accession>Q179U4</accession>
<reference evidence="2" key="2">
    <citation type="journal article" date="2007" name="Science">
        <title>Genome sequence of Aedes aegypti, a major arbovirus vector.</title>
        <authorList>
            <person name="Nene V."/>
            <person name="Wortman J.R."/>
            <person name="Lawson D."/>
            <person name="Haas B."/>
            <person name="Kodira C."/>
            <person name="Tu Z.J."/>
            <person name="Loftus B."/>
            <person name="Xi Z."/>
            <person name="Megy K."/>
            <person name="Grabherr M."/>
            <person name="Ren Q."/>
            <person name="Zdobnov E.M."/>
            <person name="Lobo N.F."/>
            <person name="Campbell K.S."/>
            <person name="Brown S.E."/>
            <person name="Bonaldo M.F."/>
            <person name="Zhu J."/>
            <person name="Sinkins S.P."/>
            <person name="Hogenkamp D.G."/>
            <person name="Amedeo P."/>
            <person name="Arensburger P."/>
            <person name="Atkinson P.W."/>
            <person name="Bidwell S."/>
            <person name="Biedler J."/>
            <person name="Birney E."/>
            <person name="Bruggner R.V."/>
            <person name="Costas J."/>
            <person name="Coy M.R."/>
            <person name="Crabtree J."/>
            <person name="Crawford M."/>
            <person name="Debruyn B."/>
            <person name="Decaprio D."/>
            <person name="Eiglmeier K."/>
            <person name="Eisenstadt E."/>
            <person name="El-Dorry H."/>
            <person name="Gelbart W.M."/>
            <person name="Gomes S.L."/>
            <person name="Hammond M."/>
            <person name="Hannick L.I."/>
            <person name="Hogan J.R."/>
            <person name="Holmes M.H."/>
            <person name="Jaffe D."/>
            <person name="Johnston J.S."/>
            <person name="Kennedy R.C."/>
            <person name="Koo H."/>
            <person name="Kravitz S."/>
            <person name="Kriventseva E.V."/>
            <person name="Kulp D."/>
            <person name="Labutti K."/>
            <person name="Lee E."/>
            <person name="Li S."/>
            <person name="Lovin D.D."/>
            <person name="Mao C."/>
            <person name="Mauceli E."/>
            <person name="Menck C.F."/>
            <person name="Miller J.R."/>
            <person name="Montgomery P."/>
            <person name="Mori A."/>
            <person name="Nascimento A.L."/>
            <person name="Naveira H.F."/>
            <person name="Nusbaum C."/>
            <person name="O'leary S."/>
            <person name="Orvis J."/>
            <person name="Pertea M."/>
            <person name="Quesneville H."/>
            <person name="Reidenbach K.R."/>
            <person name="Rogers Y.H."/>
            <person name="Roth C.W."/>
            <person name="Schneider J.R."/>
            <person name="Schatz M."/>
            <person name="Shumway M."/>
            <person name="Stanke M."/>
            <person name="Stinson E.O."/>
            <person name="Tubio J.M."/>
            <person name="Vanzee J.P."/>
            <person name="Verjovski-Almeida S."/>
            <person name="Werner D."/>
            <person name="White O."/>
            <person name="Wyder S."/>
            <person name="Zeng Q."/>
            <person name="Zhao Q."/>
            <person name="Zhao Y."/>
            <person name="Hill C.A."/>
            <person name="Raikhel A.S."/>
            <person name="Soares M.B."/>
            <person name="Knudson D.L."/>
            <person name="Lee N.H."/>
            <person name="Galagan J."/>
            <person name="Salzberg S.L."/>
            <person name="Paulsen I.T."/>
            <person name="Dimopoulos G."/>
            <person name="Collins F.H."/>
            <person name="Birren B."/>
            <person name="Fraser-Liggett C.M."/>
            <person name="Severson D.W."/>
        </authorList>
    </citation>
    <scope>NUCLEOTIDE SEQUENCE [LARGE SCALE GENOMIC DNA]</scope>
    <source>
        <strain evidence="2">Liverpool</strain>
    </source>
</reference>
<protein>
    <submittedName>
        <fullName evidence="2">AAEL005501-PA</fullName>
    </submittedName>
</protein>
<dbReference type="AlphaFoldDB" id="Q179U4"/>
<reference evidence="2" key="1">
    <citation type="submission" date="2005-10" db="EMBL/GenBank/DDBJ databases">
        <authorList>
            <person name="Loftus B.J."/>
            <person name="Nene V.M."/>
            <person name="Hannick L.I."/>
            <person name="Bidwell S."/>
            <person name="Haas B."/>
            <person name="Amedeo P."/>
            <person name="Orvis J."/>
            <person name="Wortman J.R."/>
            <person name="White O.R."/>
            <person name="Salzberg S."/>
            <person name="Shumway M."/>
            <person name="Koo H."/>
            <person name="Zhao Y."/>
            <person name="Holmes M."/>
            <person name="Miller J."/>
            <person name="Schatz M."/>
            <person name="Pop M."/>
            <person name="Pai G."/>
            <person name="Utterback T."/>
            <person name="Rogers Y.-H."/>
            <person name="Kravitz S."/>
            <person name="Fraser C.M."/>
        </authorList>
    </citation>
    <scope>NUCLEOTIDE SEQUENCE</scope>
    <source>
        <strain evidence="2">Liverpool</strain>
    </source>
</reference>
<organism evidence="2 3">
    <name type="scientific">Aedes aegypti</name>
    <name type="common">Yellowfever mosquito</name>
    <name type="synonym">Culex aegypti</name>
    <dbReference type="NCBI Taxonomy" id="7159"/>
    <lineage>
        <taxon>Eukaryota</taxon>
        <taxon>Metazoa</taxon>
        <taxon>Ecdysozoa</taxon>
        <taxon>Arthropoda</taxon>
        <taxon>Hexapoda</taxon>
        <taxon>Insecta</taxon>
        <taxon>Pterygota</taxon>
        <taxon>Neoptera</taxon>
        <taxon>Endopterygota</taxon>
        <taxon>Diptera</taxon>
        <taxon>Nematocera</taxon>
        <taxon>Culicoidea</taxon>
        <taxon>Culicidae</taxon>
        <taxon>Culicinae</taxon>
        <taxon>Aedini</taxon>
        <taxon>Aedes</taxon>
        <taxon>Stegomyia</taxon>
    </lineage>
</organism>
<evidence type="ECO:0000313" key="2">
    <source>
        <dbReference type="EMBL" id="EAT43019.1"/>
    </source>
</evidence>
<gene>
    <name evidence="2" type="ORF">AaeL_AAEL005501</name>
</gene>
<dbReference type="HOGENOM" id="CLU_1373234_0_0_1"/>
<proteinExistence type="predicted"/>